<name>A0A1Q6F2C5_9BACT</name>
<accession>A0A1Q6F2C5</accession>
<evidence type="ECO:0000313" key="1">
    <source>
        <dbReference type="EMBL" id="OKY93059.1"/>
    </source>
</evidence>
<protein>
    <submittedName>
        <fullName evidence="1">Uncharacterized protein</fullName>
    </submittedName>
</protein>
<dbReference type="RefSeq" id="WP_227088706.1">
    <property type="nucleotide sequence ID" value="NZ_BAAFLA010000008.1"/>
</dbReference>
<dbReference type="AlphaFoldDB" id="A0A1Q6F2C5"/>
<dbReference type="Proteomes" id="UP000187417">
    <property type="component" value="Unassembled WGS sequence"/>
</dbReference>
<sequence>MTKKKCSYSRFYAIAKAKGIDLDRYKETLVLQFTDGRTSSLREMMPTEYEDMCECLQSGKMMGESIADHKERLRKARSAVLKRMQRLGIDTTDSSFTPVNEFCMDLRIAGKPFGLLTVEELQSLIPKLEAILRKPKIRNTQCAVSIPLIIRSNQLPS</sequence>
<gene>
    <name evidence="1" type="ORF">BHV66_10210</name>
</gene>
<reference evidence="1 2" key="1">
    <citation type="journal article" date="2016" name="Nat. Biotechnol.">
        <title>Measurement of bacterial replication rates in microbial communities.</title>
        <authorList>
            <person name="Brown C.T."/>
            <person name="Olm M.R."/>
            <person name="Thomas B.C."/>
            <person name="Banfield J.F."/>
        </authorList>
    </citation>
    <scope>NUCLEOTIDE SEQUENCE [LARGE SCALE GENOMIC DNA]</scope>
    <source>
        <strain evidence="1">CAG:67_53_122</strain>
    </source>
</reference>
<dbReference type="EMBL" id="MNQH01000046">
    <property type="protein sequence ID" value="OKY93059.1"/>
    <property type="molecule type" value="Genomic_DNA"/>
</dbReference>
<evidence type="ECO:0000313" key="2">
    <source>
        <dbReference type="Proteomes" id="UP000187417"/>
    </source>
</evidence>
<organism evidence="1 2">
    <name type="scientific">Alistipes putredinis</name>
    <dbReference type="NCBI Taxonomy" id="28117"/>
    <lineage>
        <taxon>Bacteria</taxon>
        <taxon>Pseudomonadati</taxon>
        <taxon>Bacteroidota</taxon>
        <taxon>Bacteroidia</taxon>
        <taxon>Bacteroidales</taxon>
        <taxon>Rikenellaceae</taxon>
        <taxon>Alistipes</taxon>
    </lineage>
</organism>
<comment type="caution">
    <text evidence="1">The sequence shown here is derived from an EMBL/GenBank/DDBJ whole genome shotgun (WGS) entry which is preliminary data.</text>
</comment>
<proteinExistence type="predicted"/>
<dbReference type="STRING" id="28117.BHV66_10210"/>